<protein>
    <submittedName>
        <fullName evidence="9">Tetratricopeptide (TPR) repeat protein</fullName>
    </submittedName>
</protein>
<gene>
    <name evidence="9" type="ORF">GGR14_000450</name>
</gene>
<comment type="subcellular location">
    <subcellularLocation>
        <location evidence="1">Cell outer membrane</location>
    </subcellularLocation>
</comment>
<comment type="caution">
    <text evidence="9">The sequence shown here is derived from an EMBL/GenBank/DDBJ whole genome shotgun (WGS) entry which is preliminary data.</text>
</comment>
<dbReference type="InterPro" id="IPR011990">
    <property type="entry name" value="TPR-like_helical_dom_sf"/>
</dbReference>
<dbReference type="Pfam" id="PF07980">
    <property type="entry name" value="SusD_RagB"/>
    <property type="match status" value="1"/>
</dbReference>
<reference evidence="9 10" key="1">
    <citation type="submission" date="2020-08" db="EMBL/GenBank/DDBJ databases">
        <title>Genomic Encyclopedia of Type Strains, Phase IV (KMG-IV): sequencing the most valuable type-strain genomes for metagenomic binning, comparative biology and taxonomic classification.</title>
        <authorList>
            <person name="Goeker M."/>
        </authorList>
    </citation>
    <scope>NUCLEOTIDE SEQUENCE [LARGE SCALE GENOMIC DNA]</scope>
    <source>
        <strain evidence="9 10">DSM 105721</strain>
    </source>
</reference>
<feature type="signal peptide" evidence="6">
    <location>
        <begin position="1"/>
        <end position="22"/>
    </location>
</feature>
<dbReference type="EMBL" id="JACIES010000001">
    <property type="protein sequence ID" value="MBB4024689.1"/>
    <property type="molecule type" value="Genomic_DNA"/>
</dbReference>
<dbReference type="RefSeq" id="WP_229782887.1">
    <property type="nucleotide sequence ID" value="NZ_AP028155.1"/>
</dbReference>
<dbReference type="GO" id="GO:0009279">
    <property type="term" value="C:cell outer membrane"/>
    <property type="evidence" value="ECO:0007669"/>
    <property type="project" value="UniProtKB-SubCell"/>
</dbReference>
<feature type="domain" description="SusD-like N-terminal" evidence="8">
    <location>
        <begin position="21"/>
        <end position="242"/>
    </location>
</feature>
<keyword evidence="5" id="KW-0998">Cell outer membrane</keyword>
<dbReference type="SUPFAM" id="SSF48452">
    <property type="entry name" value="TPR-like"/>
    <property type="match status" value="1"/>
</dbReference>
<feature type="chain" id="PRO_5030937754" evidence="6">
    <location>
        <begin position="23"/>
        <end position="478"/>
    </location>
</feature>
<proteinExistence type="inferred from homology"/>
<evidence type="ECO:0000256" key="3">
    <source>
        <dbReference type="ARBA" id="ARBA00022729"/>
    </source>
</evidence>
<feature type="domain" description="RagB/SusD" evidence="7">
    <location>
        <begin position="347"/>
        <end position="445"/>
    </location>
</feature>
<accession>A0A7W6HUM8</accession>
<evidence type="ECO:0000259" key="7">
    <source>
        <dbReference type="Pfam" id="PF07980"/>
    </source>
</evidence>
<dbReference type="InterPro" id="IPR033985">
    <property type="entry name" value="SusD-like_N"/>
</dbReference>
<evidence type="ECO:0000256" key="1">
    <source>
        <dbReference type="ARBA" id="ARBA00004442"/>
    </source>
</evidence>
<dbReference type="Proteomes" id="UP000546007">
    <property type="component" value="Unassembled WGS sequence"/>
</dbReference>
<dbReference type="Gene3D" id="1.25.40.390">
    <property type="match status" value="1"/>
</dbReference>
<dbReference type="InterPro" id="IPR012944">
    <property type="entry name" value="SusD_RagB_dom"/>
</dbReference>
<evidence type="ECO:0000313" key="9">
    <source>
        <dbReference type="EMBL" id="MBB4024689.1"/>
    </source>
</evidence>
<dbReference type="AlphaFoldDB" id="A0A7W6HUM8"/>
<comment type="similarity">
    <text evidence="2">Belongs to the SusD family.</text>
</comment>
<evidence type="ECO:0000256" key="5">
    <source>
        <dbReference type="ARBA" id="ARBA00023237"/>
    </source>
</evidence>
<evidence type="ECO:0000313" key="10">
    <source>
        <dbReference type="Proteomes" id="UP000546007"/>
    </source>
</evidence>
<keyword evidence="10" id="KW-1185">Reference proteome</keyword>
<evidence type="ECO:0000256" key="6">
    <source>
        <dbReference type="SAM" id="SignalP"/>
    </source>
</evidence>
<evidence type="ECO:0000256" key="4">
    <source>
        <dbReference type="ARBA" id="ARBA00023136"/>
    </source>
</evidence>
<evidence type="ECO:0000256" key="2">
    <source>
        <dbReference type="ARBA" id="ARBA00006275"/>
    </source>
</evidence>
<dbReference type="Pfam" id="PF14322">
    <property type="entry name" value="SusD-like_3"/>
    <property type="match status" value="1"/>
</dbReference>
<dbReference type="GeneID" id="93100906"/>
<organism evidence="9 10">
    <name type="scientific">Butyricimonas faecihominis</name>
    <dbReference type="NCBI Taxonomy" id="1472416"/>
    <lineage>
        <taxon>Bacteria</taxon>
        <taxon>Pseudomonadati</taxon>
        <taxon>Bacteroidota</taxon>
        <taxon>Bacteroidia</taxon>
        <taxon>Bacteroidales</taxon>
        <taxon>Odoribacteraceae</taxon>
        <taxon>Butyricimonas</taxon>
    </lineage>
</organism>
<sequence length="478" mass="54721">MMMKRILLACVSLFFLGCGNFLDINPESEVVNDDMFSTAEGVEDALYGVYMSMVKEDMYGGDMSVLIPELLGQNFVTDDGTYRYLSTLNFASQSAKYIAKDMWKASYLVISYLNNIIENLDQKSVKDFKYYDLYRGEALGLRAAIHFDLLRLFAVHVNSTDENAKTEAIPYVTKYTFKVTPFSSVEEVYEKIIADLKEAETCLAEDETLMPKIRKGGEKGFTGARELHFNLYAAQAMLARVYWMKGDLENAKKYANKVIQSEKFQFVNQEDLSTFMKRRISLSETIWGLYTTNISSYLYDRHAAKTIMILHNGWKLLYKNAEGPELGEDKRLSAWFLSKENTGNSKDICVKIMDESNDASEYSGGAYFGFSMIRIPEMYYIMAEALLGEGDKERARDYLNAVVSARGMVKFADRDVGKDITLDDIMNERRKELFGEGQWWFCLKRLNRDIYVHALGATLKGSDRIYTLPLPTEELDPR</sequence>
<dbReference type="PROSITE" id="PS51257">
    <property type="entry name" value="PROKAR_LIPOPROTEIN"/>
    <property type="match status" value="1"/>
</dbReference>
<keyword evidence="3 6" id="KW-0732">Signal</keyword>
<keyword evidence="4" id="KW-0472">Membrane</keyword>
<evidence type="ECO:0000259" key="8">
    <source>
        <dbReference type="Pfam" id="PF14322"/>
    </source>
</evidence>
<name>A0A7W6HUM8_9BACT</name>